<dbReference type="EMBL" id="NQIK02000004">
    <property type="protein sequence ID" value="KAF7572123.1"/>
    <property type="molecule type" value="Genomic_DNA"/>
</dbReference>
<organism evidence="1 2">
    <name type="scientific">Pyrenophora tritici-repentis</name>
    <dbReference type="NCBI Taxonomy" id="45151"/>
    <lineage>
        <taxon>Eukaryota</taxon>
        <taxon>Fungi</taxon>
        <taxon>Dikarya</taxon>
        <taxon>Ascomycota</taxon>
        <taxon>Pezizomycotina</taxon>
        <taxon>Dothideomycetes</taxon>
        <taxon>Pleosporomycetidae</taxon>
        <taxon>Pleosporales</taxon>
        <taxon>Pleosporineae</taxon>
        <taxon>Pleosporaceae</taxon>
        <taxon>Pyrenophora</taxon>
    </lineage>
</organism>
<dbReference type="RefSeq" id="XP_065962847.1">
    <property type="nucleotide sequence ID" value="XM_066107179.1"/>
</dbReference>
<sequence length="38" mass="4021">MAAVSGFPNIPSSILLKILKKATTDVFYDCGALVVCAY</sequence>
<proteinExistence type="predicted"/>
<dbReference type="GeneID" id="90956376"/>
<name>A0A834VQV7_9PLEO</name>
<accession>A0A834VQV7</accession>
<comment type="caution">
    <text evidence="1">The sequence shown here is derived from an EMBL/GenBank/DDBJ whole genome shotgun (WGS) entry which is preliminary data.</text>
</comment>
<protein>
    <submittedName>
        <fullName evidence="1">Uncharacterized protein</fullName>
    </submittedName>
</protein>
<evidence type="ECO:0000313" key="1">
    <source>
        <dbReference type="EMBL" id="KAF7572123.1"/>
    </source>
</evidence>
<gene>
    <name evidence="1" type="ORF">PtrM4_096230</name>
</gene>
<evidence type="ECO:0000313" key="2">
    <source>
        <dbReference type="Proteomes" id="UP000245464"/>
    </source>
</evidence>
<dbReference type="KEGG" id="ptrr:90956376"/>
<dbReference type="Proteomes" id="UP000245464">
    <property type="component" value="Chromosome 4"/>
</dbReference>
<reference evidence="1" key="1">
    <citation type="journal article" date="2018" name="BMC Genomics">
        <title>Comparative genomics of the wheat fungal pathogen Pyrenophora tritici-repentis reveals chromosomal variations and genome plasticity.</title>
        <authorList>
            <person name="Moolhuijzen P."/>
            <person name="See P.T."/>
            <person name="Hane J.K."/>
            <person name="Shi G."/>
            <person name="Liu Z."/>
            <person name="Oliver R.P."/>
            <person name="Moffat C.S."/>
        </authorList>
    </citation>
    <scope>NUCLEOTIDE SEQUENCE [LARGE SCALE GENOMIC DNA]</scope>
    <source>
        <strain evidence="1">M4</strain>
    </source>
</reference>
<dbReference type="AlphaFoldDB" id="A0A834VQV7"/>